<dbReference type="EMBL" id="CAJOBI010161795">
    <property type="protein sequence ID" value="CAF4853984.1"/>
    <property type="molecule type" value="Genomic_DNA"/>
</dbReference>
<accession>A0A8S3BUE9</accession>
<organism evidence="1 2">
    <name type="scientific">Rotaria magnacalcarata</name>
    <dbReference type="NCBI Taxonomy" id="392030"/>
    <lineage>
        <taxon>Eukaryota</taxon>
        <taxon>Metazoa</taxon>
        <taxon>Spiralia</taxon>
        <taxon>Gnathifera</taxon>
        <taxon>Rotifera</taxon>
        <taxon>Eurotatoria</taxon>
        <taxon>Bdelloidea</taxon>
        <taxon>Philodinida</taxon>
        <taxon>Philodinidae</taxon>
        <taxon>Rotaria</taxon>
    </lineage>
</organism>
<dbReference type="AlphaFoldDB" id="A0A8S3BUE9"/>
<evidence type="ECO:0000313" key="1">
    <source>
        <dbReference type="EMBL" id="CAF4853984.1"/>
    </source>
</evidence>
<proteinExistence type="predicted"/>
<evidence type="ECO:0000313" key="2">
    <source>
        <dbReference type="Proteomes" id="UP000676336"/>
    </source>
</evidence>
<reference evidence="1" key="1">
    <citation type="submission" date="2021-02" db="EMBL/GenBank/DDBJ databases">
        <authorList>
            <person name="Nowell W R."/>
        </authorList>
    </citation>
    <scope>NUCLEOTIDE SEQUENCE</scope>
</reference>
<protein>
    <submittedName>
        <fullName evidence="1">Uncharacterized protein</fullName>
    </submittedName>
</protein>
<dbReference type="Proteomes" id="UP000676336">
    <property type="component" value="Unassembled WGS sequence"/>
</dbReference>
<feature type="non-terminal residue" evidence="1">
    <location>
        <position position="63"/>
    </location>
</feature>
<sequence>MVISSNHQTINIVRPAENLTTIISTVTSSHDTFDNGSVKAKKYDQETKNTTIPTLMSTNHAIN</sequence>
<comment type="caution">
    <text evidence="1">The sequence shown here is derived from an EMBL/GenBank/DDBJ whole genome shotgun (WGS) entry which is preliminary data.</text>
</comment>
<name>A0A8S3BUE9_9BILA</name>
<gene>
    <name evidence="1" type="ORF">SMN809_LOCUS49532</name>
</gene>